<comment type="caution">
    <text evidence="3">The sequence shown here is derived from an EMBL/GenBank/DDBJ whole genome shotgun (WGS) entry which is preliminary data.</text>
</comment>
<sequence>MSETTSITKIYDEEIAKAYLSEEVAAALPTVIEYRSNMSKARRKKTPVILTSCIFEIPTFYQQTLAQKRFLLMDFFLKRGAERVIVYSTDQQMHLLFSNKTIFIDGTFSTAPNGFNQVFLIHVQEFGQGVPVAFCLLPNRRAATYIELFRRFKHEAILMNKQFQPQHVVSDFESALISAIRQEFPGTKHSGCLFHFIQCVHRKIIELGLGADYAQVLAIRQQCKQLMALSLMPIYQVEQQFKRIRDTSSSSLDDLFVYFDHQWINGTIPLFMWNSYELDHRTNNISEAYNRRFATRILKKHPNIWSFIQLIQNENVRLEHLIIQLAAGASCSKPTARTTAFQRRFQTLKSRFDNGEIEGKQLLNGLALLLGSHKKKN</sequence>
<evidence type="ECO:0000313" key="2">
    <source>
        <dbReference type="EMBL" id="CAF3560194.1"/>
    </source>
</evidence>
<dbReference type="AlphaFoldDB" id="A0A819BJH7"/>
<dbReference type="EMBL" id="CAJOAX010000295">
    <property type="protein sequence ID" value="CAF3560194.1"/>
    <property type="molecule type" value="Genomic_DNA"/>
</dbReference>
<proteinExistence type="predicted"/>
<dbReference type="Proteomes" id="UP000663823">
    <property type="component" value="Unassembled WGS sequence"/>
</dbReference>
<protein>
    <recommendedName>
        <fullName evidence="1">MULE transposase domain-containing protein</fullName>
    </recommendedName>
</protein>
<organism evidence="3 4">
    <name type="scientific">Rotaria sordida</name>
    <dbReference type="NCBI Taxonomy" id="392033"/>
    <lineage>
        <taxon>Eukaryota</taxon>
        <taxon>Metazoa</taxon>
        <taxon>Spiralia</taxon>
        <taxon>Gnathifera</taxon>
        <taxon>Rotifera</taxon>
        <taxon>Eurotatoria</taxon>
        <taxon>Bdelloidea</taxon>
        <taxon>Philodinida</taxon>
        <taxon>Philodinidae</taxon>
        <taxon>Rotaria</taxon>
    </lineage>
</organism>
<gene>
    <name evidence="3" type="ORF">FNK824_LOCUS15114</name>
    <name evidence="2" type="ORF">OTI717_LOCUS4761</name>
</gene>
<dbReference type="Pfam" id="PF10551">
    <property type="entry name" value="MULE"/>
    <property type="match status" value="1"/>
</dbReference>
<evidence type="ECO:0000313" key="3">
    <source>
        <dbReference type="EMBL" id="CAF3802906.1"/>
    </source>
</evidence>
<dbReference type="PANTHER" id="PTHR47160:SF8">
    <property type="entry name" value="MULE TRANSPOSASE DOMAIN-CONTAINING PROTEIN"/>
    <property type="match status" value="1"/>
</dbReference>
<reference evidence="3" key="1">
    <citation type="submission" date="2021-02" db="EMBL/GenBank/DDBJ databases">
        <authorList>
            <person name="Nowell W R."/>
        </authorList>
    </citation>
    <scope>NUCLEOTIDE SEQUENCE</scope>
</reference>
<evidence type="ECO:0000259" key="1">
    <source>
        <dbReference type="Pfam" id="PF10551"/>
    </source>
</evidence>
<dbReference type="PANTHER" id="PTHR47160">
    <property type="entry name" value="PUTATIVE-RELATED"/>
    <property type="match status" value="1"/>
</dbReference>
<evidence type="ECO:0000313" key="4">
    <source>
        <dbReference type="Proteomes" id="UP000663874"/>
    </source>
</evidence>
<feature type="domain" description="MULE transposase" evidence="1">
    <location>
        <begin position="102"/>
        <end position="198"/>
    </location>
</feature>
<dbReference type="EMBL" id="CAJOBE010002155">
    <property type="protein sequence ID" value="CAF3802906.1"/>
    <property type="molecule type" value="Genomic_DNA"/>
</dbReference>
<dbReference type="Proteomes" id="UP000663874">
    <property type="component" value="Unassembled WGS sequence"/>
</dbReference>
<dbReference type="InterPro" id="IPR018289">
    <property type="entry name" value="MULE_transposase_dom"/>
</dbReference>
<name>A0A819BJH7_9BILA</name>
<accession>A0A819BJH7</accession>